<feature type="signal peptide" evidence="2">
    <location>
        <begin position="1"/>
        <end position="22"/>
    </location>
</feature>
<evidence type="ECO:0000313" key="3">
    <source>
        <dbReference type="EMBL" id="KUH35557.1"/>
    </source>
</evidence>
<keyword evidence="4" id="KW-1185">Reference proteome</keyword>
<name>A0A117IUT2_9ACTN</name>
<dbReference type="EMBL" id="LNSV01000129">
    <property type="protein sequence ID" value="KUH35557.1"/>
    <property type="molecule type" value="Genomic_DNA"/>
</dbReference>
<feature type="region of interest" description="Disordered" evidence="1">
    <location>
        <begin position="238"/>
        <end position="261"/>
    </location>
</feature>
<evidence type="ECO:0008006" key="5">
    <source>
        <dbReference type="Google" id="ProtNLM"/>
    </source>
</evidence>
<dbReference type="OrthoDB" id="3745543at2"/>
<dbReference type="Proteomes" id="UP000054011">
    <property type="component" value="Unassembled WGS sequence"/>
</dbReference>
<accession>A0A117IUT2</accession>
<proteinExistence type="predicted"/>
<comment type="caution">
    <text evidence="3">The sequence shown here is derived from an EMBL/GenBank/DDBJ whole genome shotgun (WGS) entry which is preliminary data.</text>
</comment>
<reference evidence="3 4" key="1">
    <citation type="submission" date="2015-11" db="EMBL/GenBank/DDBJ databases">
        <title>Genome-wide analysis reveals the secondary metabolome in Streptomyces kanasensis ZX01.</title>
        <authorList>
            <person name="Zhang G."/>
            <person name="Han L."/>
            <person name="Feng J."/>
            <person name="Zhang X."/>
        </authorList>
    </citation>
    <scope>NUCLEOTIDE SEQUENCE [LARGE SCALE GENOMIC DNA]</scope>
    <source>
        <strain evidence="3 4">ZX01</strain>
    </source>
</reference>
<feature type="chain" id="PRO_5039429192" description="Lipoprotein" evidence="2">
    <location>
        <begin position="23"/>
        <end position="261"/>
    </location>
</feature>
<organism evidence="3 4">
    <name type="scientific">Streptomyces kanasensis</name>
    <dbReference type="NCBI Taxonomy" id="936756"/>
    <lineage>
        <taxon>Bacteria</taxon>
        <taxon>Bacillati</taxon>
        <taxon>Actinomycetota</taxon>
        <taxon>Actinomycetes</taxon>
        <taxon>Kitasatosporales</taxon>
        <taxon>Streptomycetaceae</taxon>
        <taxon>Streptomyces</taxon>
    </lineage>
</organism>
<gene>
    <name evidence="3" type="ORF">ATE80_28470</name>
</gene>
<keyword evidence="2" id="KW-0732">Signal</keyword>
<evidence type="ECO:0000256" key="1">
    <source>
        <dbReference type="SAM" id="MobiDB-lite"/>
    </source>
</evidence>
<sequence>MPAPRPKVAPAAALALGLAALAALSPTGSGPLGGSAGTTVPLAGLTGPEVLHRALSATKAAPSLRLDVTRSRDGGSSTRAFLAVGADGRCAGTLTVGTTGTMELIRTGDEAYVRFDEAYLRVERAGGGRGSPQRTERVLTMLGGRWLRTDPADRGPADGPDPCDLDALLAGVEASAGSARRAGLTTVDGRRALKLTASAGGATTTAYVAAEGEPYLLRTETRGGAAPGTVSTVSFRASDGPVAARPPAPADVVDLGTPGGS</sequence>
<evidence type="ECO:0000313" key="4">
    <source>
        <dbReference type="Proteomes" id="UP000054011"/>
    </source>
</evidence>
<dbReference type="Gene3D" id="2.50.20.20">
    <property type="match status" value="1"/>
</dbReference>
<evidence type="ECO:0000256" key="2">
    <source>
        <dbReference type="SAM" id="SignalP"/>
    </source>
</evidence>
<protein>
    <recommendedName>
        <fullName evidence="5">Lipoprotein</fullName>
    </recommendedName>
</protein>
<dbReference type="RefSeq" id="WP_058945145.1">
    <property type="nucleotide sequence ID" value="NZ_LNSV01000129.1"/>
</dbReference>
<dbReference type="AlphaFoldDB" id="A0A117IUT2"/>